<name>A0ABS5F6L0_9PROT</name>
<dbReference type="PANTHER" id="PTHR43123">
    <property type="entry name" value="POLYSACCHARIDE DEACETYLASE-RELATED"/>
    <property type="match status" value="1"/>
</dbReference>
<dbReference type="Proteomes" id="UP001196870">
    <property type="component" value="Unassembled WGS sequence"/>
</dbReference>
<proteinExistence type="inferred from homology"/>
<dbReference type="RefSeq" id="WP_211855981.1">
    <property type="nucleotide sequence ID" value="NZ_JAAGBB010000050.1"/>
</dbReference>
<dbReference type="Pfam" id="PF01522">
    <property type="entry name" value="Polysacc_deac_1"/>
    <property type="match status" value="1"/>
</dbReference>
<evidence type="ECO:0000256" key="2">
    <source>
        <dbReference type="ARBA" id="ARBA00010973"/>
    </source>
</evidence>
<organism evidence="6 7">
    <name type="scientific">Plastoroseomonas hellenica</name>
    <dbReference type="NCBI Taxonomy" id="2687306"/>
    <lineage>
        <taxon>Bacteria</taxon>
        <taxon>Pseudomonadati</taxon>
        <taxon>Pseudomonadota</taxon>
        <taxon>Alphaproteobacteria</taxon>
        <taxon>Acetobacterales</taxon>
        <taxon>Acetobacteraceae</taxon>
        <taxon>Plastoroseomonas</taxon>
    </lineage>
</organism>
<dbReference type="Gene3D" id="3.20.20.370">
    <property type="entry name" value="Glycoside hydrolase/deacetylase"/>
    <property type="match status" value="1"/>
</dbReference>
<dbReference type="SUPFAM" id="SSF88713">
    <property type="entry name" value="Glycoside hydrolase/deacetylase"/>
    <property type="match status" value="1"/>
</dbReference>
<reference evidence="7" key="1">
    <citation type="journal article" date="2021" name="Syst. Appl. Microbiol.">
        <title>Roseomonas hellenica sp. nov., isolated from roots of wild-growing Alkanna tinctoria.</title>
        <authorList>
            <person name="Rat A."/>
            <person name="Naranjo H.D."/>
            <person name="Lebbe L."/>
            <person name="Cnockaert M."/>
            <person name="Krigas N."/>
            <person name="Grigoriadou K."/>
            <person name="Maloupa E."/>
            <person name="Willems A."/>
        </authorList>
    </citation>
    <scope>NUCLEOTIDE SEQUENCE [LARGE SCALE GENOMIC DNA]</scope>
    <source>
        <strain evidence="7">LMG 31523</strain>
    </source>
</reference>
<evidence type="ECO:0000259" key="5">
    <source>
        <dbReference type="Pfam" id="PF01522"/>
    </source>
</evidence>
<accession>A0ABS5F6L0</accession>
<evidence type="ECO:0000256" key="4">
    <source>
        <dbReference type="ARBA" id="ARBA00032976"/>
    </source>
</evidence>
<sequence length="297" mass="32789">MLPTHGRYDYHPLPDRPRYAWPGGARLAVYIGLNLEHFAFGEGLGAELAPGGPQPDILNYAWRDYGNRVGAWRLIQLLDALALPATVLLNSAMYDYAPALIAAHRDRGDEIAGHGRTNSERQSALPEAEERRLIAESTAAIARHEGAPPRGWLSPWIAESHATPDLLAEAGYRYSLNWCADDQPIWKRTAHGPLLAVPYPQEVNDIPSIAVRRDGAAQFADIIIDDFEERLTQTEDGLPQVMGIALHPYLVGQPYRLRQLRRALAHVAARREHVWITTAGAIFAHVAALPPGIVPGR</sequence>
<comment type="function">
    <text evidence="1">Is involved in generating a small heat-stable compound (Nod), an acylated oligomer of N-acetylglucosamine, that stimulates mitosis in various plant protoplasts.</text>
</comment>
<dbReference type="EMBL" id="JAAGBB010000050">
    <property type="protein sequence ID" value="MBR0668208.1"/>
    <property type="molecule type" value="Genomic_DNA"/>
</dbReference>
<comment type="caution">
    <text evidence="6">The sequence shown here is derived from an EMBL/GenBank/DDBJ whole genome shotgun (WGS) entry which is preliminary data.</text>
</comment>
<comment type="similarity">
    <text evidence="2">Belongs to the polysaccharide deacetylase family.</text>
</comment>
<gene>
    <name evidence="6" type="ORF">GXW71_27890</name>
</gene>
<evidence type="ECO:0000313" key="7">
    <source>
        <dbReference type="Proteomes" id="UP001196870"/>
    </source>
</evidence>
<dbReference type="InterPro" id="IPR002509">
    <property type="entry name" value="NODB_dom"/>
</dbReference>
<evidence type="ECO:0000313" key="6">
    <source>
        <dbReference type="EMBL" id="MBR0668208.1"/>
    </source>
</evidence>
<evidence type="ECO:0000256" key="1">
    <source>
        <dbReference type="ARBA" id="ARBA00003236"/>
    </source>
</evidence>
<dbReference type="PANTHER" id="PTHR43123:SF4">
    <property type="entry name" value="POLYSACCHARIDE DEACETYLASE"/>
    <property type="match status" value="1"/>
</dbReference>
<feature type="domain" description="NodB homology" evidence="5">
    <location>
        <begin position="64"/>
        <end position="174"/>
    </location>
</feature>
<protein>
    <recommendedName>
        <fullName evidence="3">Chitooligosaccharide deacetylase</fullName>
    </recommendedName>
    <alternativeName>
        <fullName evidence="4">Nodulation protein B</fullName>
    </alternativeName>
</protein>
<dbReference type="InterPro" id="IPR011330">
    <property type="entry name" value="Glyco_hydro/deAcase_b/a-brl"/>
</dbReference>
<evidence type="ECO:0000256" key="3">
    <source>
        <dbReference type="ARBA" id="ARBA00020071"/>
    </source>
</evidence>
<dbReference type="CDD" id="cd10979">
    <property type="entry name" value="CE4_PuuE_like"/>
    <property type="match status" value="1"/>
</dbReference>
<keyword evidence="7" id="KW-1185">Reference proteome</keyword>